<dbReference type="EMBL" id="JYDJ01000244">
    <property type="protein sequence ID" value="KRX39094.1"/>
    <property type="molecule type" value="Genomic_DNA"/>
</dbReference>
<dbReference type="Proteomes" id="UP000055048">
    <property type="component" value="Unassembled WGS sequence"/>
</dbReference>
<dbReference type="OrthoDB" id="10392649at2759"/>
<dbReference type="AlphaFoldDB" id="A0A0V0TJ81"/>
<evidence type="ECO:0000313" key="1">
    <source>
        <dbReference type="EMBL" id="KRX39083.1"/>
    </source>
</evidence>
<name>A0A0V0TJ81_9BILA</name>
<reference evidence="1 3" key="1">
    <citation type="submission" date="2015-01" db="EMBL/GenBank/DDBJ databases">
        <title>Evolution of Trichinella species and genotypes.</title>
        <authorList>
            <person name="Korhonen P.K."/>
            <person name="Edoardo P."/>
            <person name="Giuseppe L.R."/>
            <person name="Gasser R.B."/>
        </authorList>
    </citation>
    <scope>NUCLEOTIDE SEQUENCE [LARGE SCALE GENOMIC DNA]</scope>
    <source>
        <strain evidence="1">ISS417</strain>
    </source>
</reference>
<keyword evidence="3" id="KW-1185">Reference proteome</keyword>
<evidence type="ECO:0000313" key="3">
    <source>
        <dbReference type="Proteomes" id="UP000055048"/>
    </source>
</evidence>
<accession>A0A0V0TJ81</accession>
<evidence type="ECO:0000313" key="2">
    <source>
        <dbReference type="EMBL" id="KRX39094.1"/>
    </source>
</evidence>
<protein>
    <submittedName>
        <fullName evidence="1">Uncharacterized protein</fullName>
    </submittedName>
</protein>
<proteinExistence type="predicted"/>
<comment type="caution">
    <text evidence="1">The sequence shown here is derived from an EMBL/GenBank/DDBJ whole genome shotgun (WGS) entry which is preliminary data.</text>
</comment>
<sequence>MEEISCLKGIFLNRRVIKTVLLTKKQNDRQQATLIVQWNIGMFMFFGESCKPTLQEGMNNADKFCKKYLYKLCKLELKCKPNVKRSRRIIWFVKTISPDELFSFSLLKSGPYNGTDVNSVSCSADCLRQAIMIKRTAKRGYTTEQSIKWTMQHSFCQSAILSFNKIMYFTADAQLSTKNGALVICLLIYRFGEPAIRLKCCRKFARCIEMNNSISLNVFMLLKYQMKRFQFYPYACGCFVSFPQNIMLLHSRKPAFQKCELIFTLFDDMCNYHFEMHTFCLNYTTYISDLLAFYTANKKDFPQPILNIKWRGCG</sequence>
<organism evidence="1 3">
    <name type="scientific">Trichinella murrelli</name>
    <dbReference type="NCBI Taxonomy" id="144512"/>
    <lineage>
        <taxon>Eukaryota</taxon>
        <taxon>Metazoa</taxon>
        <taxon>Ecdysozoa</taxon>
        <taxon>Nematoda</taxon>
        <taxon>Enoplea</taxon>
        <taxon>Dorylaimia</taxon>
        <taxon>Trichinellida</taxon>
        <taxon>Trichinellidae</taxon>
        <taxon>Trichinella</taxon>
    </lineage>
</organism>
<gene>
    <name evidence="2" type="ORF">T05_14804</name>
    <name evidence="1" type="ORF">T05_7726</name>
</gene>
<dbReference type="EMBL" id="JYDJ01000244">
    <property type="protein sequence ID" value="KRX39083.1"/>
    <property type="molecule type" value="Genomic_DNA"/>
</dbReference>